<dbReference type="RefSeq" id="WP_116067329.1">
    <property type="nucleotide sequence ID" value="NZ_BONB01000057.1"/>
</dbReference>
<comment type="caution">
    <text evidence="5">The sequence shown here is derived from an EMBL/GenBank/DDBJ whole genome shotgun (WGS) entry which is preliminary data.</text>
</comment>
<dbReference type="Gene3D" id="2.60.40.790">
    <property type="match status" value="1"/>
</dbReference>
<dbReference type="AlphaFoldDB" id="A0A3D9ZEN7"/>
<organism evidence="5 6">
    <name type="scientific">Asanoa ferruginea</name>
    <dbReference type="NCBI Taxonomy" id="53367"/>
    <lineage>
        <taxon>Bacteria</taxon>
        <taxon>Bacillati</taxon>
        <taxon>Actinomycetota</taxon>
        <taxon>Actinomycetes</taxon>
        <taxon>Micromonosporales</taxon>
        <taxon>Micromonosporaceae</taxon>
        <taxon>Asanoa</taxon>
    </lineage>
</organism>
<gene>
    <name evidence="5" type="ORF">DFJ67_1656</name>
</gene>
<dbReference type="OrthoDB" id="5242916at2"/>
<evidence type="ECO:0000256" key="1">
    <source>
        <dbReference type="PROSITE-ProRule" id="PRU00285"/>
    </source>
</evidence>
<evidence type="ECO:0000313" key="6">
    <source>
        <dbReference type="Proteomes" id="UP000256913"/>
    </source>
</evidence>
<evidence type="ECO:0000259" key="4">
    <source>
        <dbReference type="PROSITE" id="PS01031"/>
    </source>
</evidence>
<dbReference type="EMBL" id="QUMQ01000001">
    <property type="protein sequence ID" value="REF95697.1"/>
    <property type="molecule type" value="Genomic_DNA"/>
</dbReference>
<proteinExistence type="inferred from homology"/>
<accession>A0A3D9ZEN7</accession>
<dbReference type="InterPro" id="IPR031107">
    <property type="entry name" value="Small_HSP"/>
</dbReference>
<dbReference type="InterPro" id="IPR008978">
    <property type="entry name" value="HSP20-like_chaperone"/>
</dbReference>
<name>A0A3D9ZEN7_9ACTN</name>
<dbReference type="PANTHER" id="PTHR11527">
    <property type="entry name" value="HEAT-SHOCK PROTEIN 20 FAMILY MEMBER"/>
    <property type="match status" value="1"/>
</dbReference>
<protein>
    <submittedName>
        <fullName evidence="5">HSP20 family protein</fullName>
    </submittedName>
</protein>
<evidence type="ECO:0000256" key="3">
    <source>
        <dbReference type="SAM" id="MobiDB-lite"/>
    </source>
</evidence>
<sequence length="157" mass="16988">MNAPERRWDPFAELQSLRAELGRLVGSGFGRAALNNIDLDQTDEAFTITARLPGVAPEEVALDVDVREVVIRARTEPEAGAERAFEYRVALPADVDPDRVDAVMDHGLLTATLPRVVRGGRRTIVLGSGGRNTIEGGRPTHSDPAADREMHSPDATP</sequence>
<reference evidence="5 6" key="1">
    <citation type="submission" date="2018-08" db="EMBL/GenBank/DDBJ databases">
        <title>Sequencing the genomes of 1000 actinobacteria strains.</title>
        <authorList>
            <person name="Klenk H.-P."/>
        </authorList>
    </citation>
    <scope>NUCLEOTIDE SEQUENCE [LARGE SCALE GENOMIC DNA]</scope>
    <source>
        <strain evidence="5 6">DSM 44099</strain>
    </source>
</reference>
<dbReference type="CDD" id="cd00298">
    <property type="entry name" value="ACD_sHsps_p23-like"/>
    <property type="match status" value="1"/>
</dbReference>
<dbReference type="PROSITE" id="PS01031">
    <property type="entry name" value="SHSP"/>
    <property type="match status" value="1"/>
</dbReference>
<comment type="similarity">
    <text evidence="1 2">Belongs to the small heat shock protein (HSP20) family.</text>
</comment>
<feature type="region of interest" description="Disordered" evidence="3">
    <location>
        <begin position="126"/>
        <end position="157"/>
    </location>
</feature>
<feature type="domain" description="SHSP" evidence="4">
    <location>
        <begin position="28"/>
        <end position="129"/>
    </location>
</feature>
<evidence type="ECO:0000313" key="5">
    <source>
        <dbReference type="EMBL" id="REF95697.1"/>
    </source>
</evidence>
<keyword evidence="6" id="KW-1185">Reference proteome</keyword>
<dbReference type="InterPro" id="IPR002068">
    <property type="entry name" value="A-crystallin/Hsp20_dom"/>
</dbReference>
<dbReference type="Pfam" id="PF00011">
    <property type="entry name" value="HSP20"/>
    <property type="match status" value="1"/>
</dbReference>
<feature type="compositionally biased region" description="Basic and acidic residues" evidence="3">
    <location>
        <begin position="138"/>
        <end position="157"/>
    </location>
</feature>
<dbReference type="Proteomes" id="UP000256913">
    <property type="component" value="Unassembled WGS sequence"/>
</dbReference>
<evidence type="ECO:0000256" key="2">
    <source>
        <dbReference type="RuleBase" id="RU003616"/>
    </source>
</evidence>
<dbReference type="SUPFAM" id="SSF49764">
    <property type="entry name" value="HSP20-like chaperones"/>
    <property type="match status" value="1"/>
</dbReference>